<dbReference type="SUPFAM" id="SSF103652">
    <property type="entry name" value="G protein-binding domain"/>
    <property type="match status" value="2"/>
</dbReference>
<accession>A0A673IMD1</accession>
<keyword evidence="8" id="KW-0967">Endosome</keyword>
<dbReference type="PRINTS" id="PR01432">
    <property type="entry name" value="RABAPTIN"/>
</dbReference>
<proteinExistence type="inferred from homology"/>
<dbReference type="GO" id="GO:0008083">
    <property type="term" value="F:growth factor activity"/>
    <property type="evidence" value="ECO:0007669"/>
    <property type="project" value="InterPro"/>
</dbReference>
<feature type="compositionally biased region" description="Polar residues" evidence="12">
    <location>
        <begin position="381"/>
        <end position="391"/>
    </location>
</feature>
<evidence type="ECO:0000259" key="13">
    <source>
        <dbReference type="Pfam" id="PF03528"/>
    </source>
</evidence>
<dbReference type="AlphaFoldDB" id="A0A673IMD1"/>
<feature type="compositionally biased region" description="Low complexity" evidence="12">
    <location>
        <begin position="328"/>
        <end position="338"/>
    </location>
</feature>
<evidence type="ECO:0000256" key="6">
    <source>
        <dbReference type="ARBA" id="ARBA00022553"/>
    </source>
</evidence>
<keyword evidence="10 11" id="KW-0175">Coiled coil</keyword>
<feature type="domain" description="Rabaptin coiled-coil" evidence="13">
    <location>
        <begin position="7"/>
        <end position="326"/>
    </location>
</feature>
<keyword evidence="4" id="KW-0813">Transport</keyword>
<evidence type="ECO:0008006" key="17">
    <source>
        <dbReference type="Google" id="ProtNLM"/>
    </source>
</evidence>
<dbReference type="GO" id="GO:0005096">
    <property type="term" value="F:GTPase activator activity"/>
    <property type="evidence" value="ECO:0007669"/>
    <property type="project" value="InterPro"/>
</dbReference>
<dbReference type="Proteomes" id="UP000472270">
    <property type="component" value="Unassembled WGS sequence"/>
</dbReference>
<protein>
    <recommendedName>
        <fullName evidence="17">Rabaptin, RAB GTPase binding effector protein 1</fullName>
    </recommendedName>
</protein>
<reference evidence="15" key="2">
    <citation type="submission" date="2025-09" db="UniProtKB">
        <authorList>
            <consortium name="Ensembl"/>
        </authorList>
    </citation>
    <scope>IDENTIFICATION</scope>
</reference>
<dbReference type="Ensembl" id="ENSSRHT00000043577.1">
    <property type="protein sequence ID" value="ENSSRHP00000042372.1"/>
    <property type="gene ID" value="ENSSRHG00000021029.1"/>
</dbReference>
<dbReference type="Pfam" id="PF03528">
    <property type="entry name" value="Rabaptin"/>
    <property type="match status" value="1"/>
</dbReference>
<keyword evidence="7" id="KW-0254">Endocytosis</keyword>
<evidence type="ECO:0000256" key="3">
    <source>
        <dbReference type="ARBA" id="ARBA00006603"/>
    </source>
</evidence>
<dbReference type="Gene3D" id="1.20.5.730">
    <property type="entry name" value="Single helix bin"/>
    <property type="match status" value="1"/>
</dbReference>
<sequence>MMLSCLLCQRAAEQEQNRTDFLKLKQQLEMEFNQKRAKFKELYLSKEEELKRQAAILDKAQAELSSVQTQLTEAKTEMETIKAVATVSESTKQEAIDQVKQQWQEEVASLQAIMKEREVKLQFQQKLEQERAQWAQYRDGVEREIAELRRRLSEGQEEENLENEMKKAQEDAEKLRSVVMPMESEIAALKAKLSSSEDRVKELEAAKVKELNHVLEAEKSCRTDLEMYVAVLNTQKSVLQEDAEKLRKELHEVVHMLELERQQHNQLKHTWQRANDQFLESQRLLMRDMQRIESVLSSEQLRQVEEMKKRDQEEDEMERLSQAKESHLSQSIHSSLHSLDADTPSRPDGSDPYKDGLRRVQSTDSLGSSGGALQPHGLGGQNNKAKSASQLDESDFGPLVGADCGGFDSRDTSSMSSLQPGHFLLTKDQEKAIKAMTPEQEETASLLSSISHTADTAYLPPSGYRLVSESEWNLLQQELKNAGRKLGRRCDMCSNYEKQLQVIQGQEAETRDQVKKLQAMLRQANDQLERTMNERQELEDSVKQANEETTAKISELKQKVQESESLVSALQQAFSQAKRNTQEQMAVLLQSREQVTEELNRLQRDNESLQGKHRLHMTLQQQEDFHMPATVQELQKLVLQYREDIVSACTAAEHLEEKLKAEILFLKEQIQAEQCLKENLEDTLQLEIEGCKEEIGEWILESSLAEKSQMLESVQGLKNSLEEQLKDALGSKSALETQVFEEKDKAQRLRTELDVSEQVQRDFVKLSQTLQVQLERIRQADSLERIRAILNGTNLTDISQLPET</sequence>
<name>A0A673IMD1_9TELE</name>
<dbReference type="InterPro" id="IPR015390">
    <property type="entry name" value="Rabaptin_Rab5-bd_dom"/>
</dbReference>
<feature type="coiled-coil region" evidence="11">
    <location>
        <begin position="507"/>
        <end position="612"/>
    </location>
</feature>
<dbReference type="GO" id="GO:0015031">
    <property type="term" value="P:protein transport"/>
    <property type="evidence" value="ECO:0007669"/>
    <property type="project" value="UniProtKB-KW"/>
</dbReference>
<keyword evidence="9" id="KW-0653">Protein transport</keyword>
<keyword evidence="6" id="KW-0597">Phosphoprotein</keyword>
<evidence type="ECO:0000256" key="10">
    <source>
        <dbReference type="ARBA" id="ARBA00023054"/>
    </source>
</evidence>
<comment type="subcellular location">
    <subcellularLocation>
        <location evidence="2">Cytoplasm</location>
    </subcellularLocation>
    <subcellularLocation>
        <location evidence="1">Early endosome</location>
    </subcellularLocation>
</comment>
<dbReference type="GO" id="GO:0005769">
    <property type="term" value="C:early endosome"/>
    <property type="evidence" value="ECO:0007669"/>
    <property type="project" value="UniProtKB-SubCell"/>
</dbReference>
<dbReference type="FunFam" id="1.20.5.340:FF:000022">
    <property type="entry name" value="Rabaptin, RAB GTPase-binding effector protein 1"/>
    <property type="match status" value="1"/>
</dbReference>
<dbReference type="InterPro" id="IPR018514">
    <property type="entry name" value="Rabaptin_CC"/>
</dbReference>
<evidence type="ECO:0000256" key="5">
    <source>
        <dbReference type="ARBA" id="ARBA00022490"/>
    </source>
</evidence>
<feature type="compositionally biased region" description="Basic and acidic residues" evidence="12">
    <location>
        <begin position="303"/>
        <end position="327"/>
    </location>
</feature>
<dbReference type="PANTHER" id="PTHR31179">
    <property type="entry name" value="RAB GTPASE-BINDING EFFECTOR PROTEIN"/>
    <property type="match status" value="1"/>
</dbReference>
<feature type="region of interest" description="Disordered" evidence="12">
    <location>
        <begin position="303"/>
        <end position="394"/>
    </location>
</feature>
<feature type="coiled-coil region" evidence="11">
    <location>
        <begin position="11"/>
        <end position="263"/>
    </location>
</feature>
<evidence type="ECO:0000259" key="14">
    <source>
        <dbReference type="Pfam" id="PF09311"/>
    </source>
</evidence>
<evidence type="ECO:0000256" key="7">
    <source>
        <dbReference type="ARBA" id="ARBA00022583"/>
    </source>
</evidence>
<dbReference type="GO" id="GO:0006897">
    <property type="term" value="P:endocytosis"/>
    <property type="evidence" value="ECO:0007669"/>
    <property type="project" value="UniProtKB-KW"/>
</dbReference>
<evidence type="ECO:0000256" key="2">
    <source>
        <dbReference type="ARBA" id="ARBA00004496"/>
    </source>
</evidence>
<organism evidence="15 16">
    <name type="scientific">Sinocyclocheilus rhinocerous</name>
    <dbReference type="NCBI Taxonomy" id="307959"/>
    <lineage>
        <taxon>Eukaryota</taxon>
        <taxon>Metazoa</taxon>
        <taxon>Chordata</taxon>
        <taxon>Craniata</taxon>
        <taxon>Vertebrata</taxon>
        <taxon>Euteleostomi</taxon>
        <taxon>Actinopterygii</taxon>
        <taxon>Neopterygii</taxon>
        <taxon>Teleostei</taxon>
        <taxon>Ostariophysi</taxon>
        <taxon>Cypriniformes</taxon>
        <taxon>Cyprinidae</taxon>
        <taxon>Cyprininae</taxon>
        <taxon>Sinocyclocheilus</taxon>
    </lineage>
</organism>
<gene>
    <name evidence="15" type="primary">rabep1</name>
</gene>
<reference evidence="15" key="1">
    <citation type="submission" date="2025-08" db="UniProtKB">
        <authorList>
            <consortium name="Ensembl"/>
        </authorList>
    </citation>
    <scope>IDENTIFICATION</scope>
</reference>
<evidence type="ECO:0000313" key="16">
    <source>
        <dbReference type="Proteomes" id="UP000472270"/>
    </source>
</evidence>
<dbReference type="Gene3D" id="1.20.5.340">
    <property type="match status" value="1"/>
</dbReference>
<evidence type="ECO:0000256" key="12">
    <source>
        <dbReference type="SAM" id="MobiDB-lite"/>
    </source>
</evidence>
<keyword evidence="5" id="KW-0963">Cytoplasm</keyword>
<evidence type="ECO:0000256" key="9">
    <source>
        <dbReference type="ARBA" id="ARBA00022927"/>
    </source>
</evidence>
<evidence type="ECO:0000256" key="11">
    <source>
        <dbReference type="SAM" id="Coils"/>
    </source>
</evidence>
<evidence type="ECO:0000256" key="8">
    <source>
        <dbReference type="ARBA" id="ARBA00022753"/>
    </source>
</evidence>
<evidence type="ECO:0000313" key="15">
    <source>
        <dbReference type="Ensembl" id="ENSSRHP00000042372.1"/>
    </source>
</evidence>
<keyword evidence="16" id="KW-1185">Reference proteome</keyword>
<evidence type="ECO:0000256" key="4">
    <source>
        <dbReference type="ARBA" id="ARBA00022448"/>
    </source>
</evidence>
<dbReference type="Pfam" id="PF09311">
    <property type="entry name" value="Rab5-bind"/>
    <property type="match status" value="1"/>
</dbReference>
<feature type="compositionally biased region" description="Basic and acidic residues" evidence="12">
    <location>
        <begin position="339"/>
        <end position="358"/>
    </location>
</feature>
<dbReference type="InterPro" id="IPR003914">
    <property type="entry name" value="Rabaptin"/>
</dbReference>
<dbReference type="PANTHER" id="PTHR31179:SF5">
    <property type="entry name" value="RAB GTPASE-BINDING EFFECTOR PROTEIN 1"/>
    <property type="match status" value="1"/>
</dbReference>
<comment type="similarity">
    <text evidence="3">Belongs to the rabaptin family.</text>
</comment>
<evidence type="ECO:0000256" key="1">
    <source>
        <dbReference type="ARBA" id="ARBA00004412"/>
    </source>
</evidence>
<feature type="coiled-coil region" evidence="11">
    <location>
        <begin position="656"/>
        <end position="752"/>
    </location>
</feature>
<feature type="domain" description="Rabaptin GTPase-Rab5 binding" evidence="14">
    <location>
        <begin position="490"/>
        <end position="781"/>
    </location>
</feature>